<evidence type="ECO:0000313" key="2">
    <source>
        <dbReference type="Proteomes" id="UP001595190"/>
    </source>
</evidence>
<name>A0ABV6ZJX8_9HYPH</name>
<protein>
    <submittedName>
        <fullName evidence="1">Uncharacterized protein</fullName>
    </submittedName>
</protein>
<organism evidence="1 2">
    <name type="scientific">Labrys neptuniae</name>
    <dbReference type="NCBI Taxonomy" id="376174"/>
    <lineage>
        <taxon>Bacteria</taxon>
        <taxon>Pseudomonadati</taxon>
        <taxon>Pseudomonadota</taxon>
        <taxon>Alphaproteobacteria</taxon>
        <taxon>Hyphomicrobiales</taxon>
        <taxon>Xanthobacteraceae</taxon>
        <taxon>Labrys</taxon>
    </lineage>
</organism>
<gene>
    <name evidence="1" type="ORF">ACETRX_22835</name>
</gene>
<dbReference type="EMBL" id="JBHGPK010000011">
    <property type="protein sequence ID" value="MFC2252490.1"/>
    <property type="molecule type" value="Genomic_DNA"/>
</dbReference>
<dbReference type="RefSeq" id="WP_394313096.1">
    <property type="nucleotide sequence ID" value="NZ_JBHGPK010000011.1"/>
</dbReference>
<accession>A0ABV6ZJX8</accession>
<comment type="caution">
    <text evidence="1">The sequence shown here is derived from an EMBL/GenBank/DDBJ whole genome shotgun (WGS) entry which is preliminary data.</text>
</comment>
<proteinExistence type="predicted"/>
<dbReference type="Proteomes" id="UP001595190">
    <property type="component" value="Unassembled WGS sequence"/>
</dbReference>
<sequence length="134" mass="14606">MPSPFEEAGRVAFAALQDWYGEPVTFQPMAVGDYATGPDPARANVSCIGIVVRKTDVERLMGERPGDKWGPNVAVYPLTAWLPADSFATWRPTEGDRILRHDPPAGQPATIKVARVGDIRAGRIVLFCNEVRSA</sequence>
<evidence type="ECO:0000313" key="1">
    <source>
        <dbReference type="EMBL" id="MFC2252490.1"/>
    </source>
</evidence>
<reference evidence="1 2" key="1">
    <citation type="submission" date="2024-09" db="EMBL/GenBank/DDBJ databases">
        <title>Description of Labrys sedimenti sp. nov., isolated from a diclofenac-degrading enrichment culture, and genome-based reclassification of Labrys portucalensis as a later heterotypic synonym of Labrys neptuniae.</title>
        <authorList>
            <person name="Tancsics A."/>
            <person name="Csepanyi A."/>
        </authorList>
    </citation>
    <scope>NUCLEOTIDE SEQUENCE [LARGE SCALE GENOMIC DNA]</scope>
    <source>
        <strain evidence="1 2">LMG 23412</strain>
    </source>
</reference>